<accession>W1NWQ1</accession>
<reference evidence="2" key="1">
    <citation type="journal article" date="2013" name="Science">
        <title>The Amborella genome and the evolution of flowering plants.</title>
        <authorList>
            <consortium name="Amborella Genome Project"/>
        </authorList>
    </citation>
    <scope>NUCLEOTIDE SEQUENCE [LARGE SCALE GENOMIC DNA]</scope>
</reference>
<dbReference type="AlphaFoldDB" id="W1NWQ1"/>
<dbReference type="EMBL" id="KI394994">
    <property type="protein sequence ID" value="ERM99690.1"/>
    <property type="molecule type" value="Genomic_DNA"/>
</dbReference>
<evidence type="ECO:0000313" key="1">
    <source>
        <dbReference type="EMBL" id="ERM99690.1"/>
    </source>
</evidence>
<dbReference type="KEGG" id="atr:18427728"/>
<protein>
    <submittedName>
        <fullName evidence="1">Uncharacterized protein</fullName>
    </submittedName>
</protein>
<dbReference type="PANTHER" id="PTHR48204:SF1">
    <property type="entry name" value="OS07G0265100 PROTEIN"/>
    <property type="match status" value="1"/>
</dbReference>
<sequence>MSSSISVASIPRQRPKPKKRIIFDRRYGWLYDEWNDPLEAALSGGRGMFCILPLAKALTNTTCRSINFAMESALQMVEKRDFGFSFELFKTGVDDQFQKFKASMKRNNFNLLTMRKENVDLGSHWKEKV</sequence>
<evidence type="ECO:0000313" key="2">
    <source>
        <dbReference type="Proteomes" id="UP000017836"/>
    </source>
</evidence>
<dbReference type="Gramene" id="ERM99690">
    <property type="protein sequence ID" value="ERM99690"/>
    <property type="gene ID" value="AMTR_s00099p00065170"/>
</dbReference>
<dbReference type="HOGENOM" id="CLU_132915_0_0_1"/>
<name>W1NWQ1_AMBTC</name>
<proteinExistence type="predicted"/>
<dbReference type="Proteomes" id="UP000017836">
    <property type="component" value="Unassembled WGS sequence"/>
</dbReference>
<dbReference type="OMA" id="YRMNSSM"/>
<dbReference type="eggNOG" id="ENOG502S3QH">
    <property type="taxonomic scope" value="Eukaryota"/>
</dbReference>
<organism evidence="1 2">
    <name type="scientific">Amborella trichopoda</name>
    <dbReference type="NCBI Taxonomy" id="13333"/>
    <lineage>
        <taxon>Eukaryota</taxon>
        <taxon>Viridiplantae</taxon>
        <taxon>Streptophyta</taxon>
        <taxon>Embryophyta</taxon>
        <taxon>Tracheophyta</taxon>
        <taxon>Spermatophyta</taxon>
        <taxon>Magnoliopsida</taxon>
        <taxon>Amborellales</taxon>
        <taxon>Amborellaceae</taxon>
        <taxon>Amborella</taxon>
    </lineage>
</organism>
<keyword evidence="2" id="KW-1185">Reference proteome</keyword>
<dbReference type="OrthoDB" id="1891930at2759"/>
<gene>
    <name evidence="1" type="ORF">AMTR_s00099p00065170</name>
</gene>
<dbReference type="PANTHER" id="PTHR48204">
    <property type="entry name" value="OS07G0265100 PROTEIN"/>
    <property type="match status" value="1"/>
</dbReference>